<name>A0A158B312_9BURK</name>
<sequence length="112" mass="12472">MIMTSKGLSGKVDELERLAGMADSASEHVIALREALRAFARYAEREDRPAPADLGALTLAEFCEAYKIERSTLFKMRRDGIGPKEINIGRKVLITRSACIEWEQAMQARSDA</sequence>
<dbReference type="STRING" id="1777141.AWB80_02900"/>
<dbReference type="AlphaFoldDB" id="A0A158B312"/>
<proteinExistence type="predicted"/>
<evidence type="ECO:0008006" key="3">
    <source>
        <dbReference type="Google" id="ProtNLM"/>
    </source>
</evidence>
<evidence type="ECO:0000313" key="2">
    <source>
        <dbReference type="Proteomes" id="UP000054911"/>
    </source>
</evidence>
<accession>A0A158B312</accession>
<evidence type="ECO:0000313" key="1">
    <source>
        <dbReference type="EMBL" id="SAK63677.1"/>
    </source>
</evidence>
<reference evidence="1" key="1">
    <citation type="submission" date="2016-01" db="EMBL/GenBank/DDBJ databases">
        <authorList>
            <person name="Peeters C."/>
        </authorList>
    </citation>
    <scope>NUCLEOTIDE SEQUENCE [LARGE SCALE GENOMIC DNA]</scope>
    <source>
        <strain evidence="1">LMG 29323</strain>
    </source>
</reference>
<keyword evidence="2" id="KW-1185">Reference proteome</keyword>
<organism evidence="1 2">
    <name type="scientific">Caballeronia pedi</name>
    <dbReference type="NCBI Taxonomy" id="1777141"/>
    <lineage>
        <taxon>Bacteria</taxon>
        <taxon>Pseudomonadati</taxon>
        <taxon>Pseudomonadota</taxon>
        <taxon>Betaproteobacteria</taxon>
        <taxon>Burkholderiales</taxon>
        <taxon>Burkholderiaceae</taxon>
        <taxon>Caballeronia</taxon>
    </lineage>
</organism>
<dbReference type="Proteomes" id="UP000054911">
    <property type="component" value="Unassembled WGS sequence"/>
</dbReference>
<gene>
    <name evidence="1" type="ORF">AWB80_02900</name>
</gene>
<protein>
    <recommendedName>
        <fullName evidence="3">Helix-turn-helix domain protein</fullName>
    </recommendedName>
</protein>
<comment type="caution">
    <text evidence="1">The sequence shown here is derived from an EMBL/GenBank/DDBJ whole genome shotgun (WGS) entry which is preliminary data.</text>
</comment>
<dbReference type="EMBL" id="FCOE02000008">
    <property type="protein sequence ID" value="SAK63677.1"/>
    <property type="molecule type" value="Genomic_DNA"/>
</dbReference>